<proteinExistence type="inferred from homology"/>
<keyword evidence="4" id="KW-0812">Transmembrane</keyword>
<accession>A0A3A6QMT4</accession>
<dbReference type="RefSeq" id="WP_120030042.1">
    <property type="nucleotide sequence ID" value="NZ_QVMU01000003.1"/>
</dbReference>
<dbReference type="Gene3D" id="2.40.160.60">
    <property type="entry name" value="Outer membrane protein transport protein (OMPP1/FadL/TodX)"/>
    <property type="match status" value="1"/>
</dbReference>
<dbReference type="AlphaFoldDB" id="A0A3A6QMT4"/>
<sequence>MKMNKTLLSLAVACGLVTTSASVNAAGFQLAEYSATGLGRAYAGEAAMADNASSQWRNPALLTYLEGTQISTGAIYVNPNIDINGTSTYAKNALPASSDDFAHDAVIPNFYVSHKYSDKFAIGFALGTNYGMETDLGKDFAAANHGNQASVYSVEANLNAAYQLTNAVSIGGGVRYITADGSFGAVASPQNQIPLVKPGSNLKYMEGEDTAWGWQVGSVWQINEANRVGFTYKSEVDLTLEGHATGAGFNLFKPAKHDIQIPGSMKLALPATAELASFHQLTDKLAIHTSINWTDWSSFKKLEANLSDRSDPVLIKEENWEDNYRFAIGSTYQMNSKLSLRTGVAYDTSAVSEEHRTATIPETDRLWLSLGAGYQWSEQLNLDAGFTYIIAKDAKMSESDLGADMFGGSFDGEVTGSIWLIGVQANYKF</sequence>
<dbReference type="SUPFAM" id="SSF56935">
    <property type="entry name" value="Porins"/>
    <property type="match status" value="1"/>
</dbReference>
<keyword evidence="7" id="KW-0998">Cell outer membrane</keyword>
<dbReference type="OrthoDB" id="19849at2"/>
<keyword evidence="3" id="KW-1134">Transmembrane beta strand</keyword>
<dbReference type="EMBL" id="QVMU01000003">
    <property type="protein sequence ID" value="RJX73803.1"/>
    <property type="molecule type" value="Genomic_DNA"/>
</dbReference>
<gene>
    <name evidence="9" type="ORF">DZ860_06160</name>
</gene>
<evidence type="ECO:0000256" key="2">
    <source>
        <dbReference type="ARBA" id="ARBA00008163"/>
    </source>
</evidence>
<evidence type="ECO:0000256" key="3">
    <source>
        <dbReference type="ARBA" id="ARBA00022452"/>
    </source>
</evidence>
<comment type="subcellular location">
    <subcellularLocation>
        <location evidence="1">Cell outer membrane</location>
        <topology evidence="1">Multi-pass membrane protein</topology>
    </subcellularLocation>
</comment>
<feature type="chain" id="PRO_5017222975" evidence="8">
    <location>
        <begin position="26"/>
        <end position="429"/>
    </location>
</feature>
<keyword evidence="5 8" id="KW-0732">Signal</keyword>
<dbReference type="Pfam" id="PF03349">
    <property type="entry name" value="Toluene_X"/>
    <property type="match status" value="1"/>
</dbReference>
<name>A0A3A6QMT4_9VIBR</name>
<protein>
    <submittedName>
        <fullName evidence="9">Aromatic hydrocarbon degradation protein</fullName>
    </submittedName>
</protein>
<evidence type="ECO:0000256" key="8">
    <source>
        <dbReference type="SAM" id="SignalP"/>
    </source>
</evidence>
<comment type="caution">
    <text evidence="9">The sequence shown here is derived from an EMBL/GenBank/DDBJ whole genome shotgun (WGS) entry which is preliminary data.</text>
</comment>
<keyword evidence="10" id="KW-1185">Reference proteome</keyword>
<comment type="similarity">
    <text evidence="2">Belongs to the OmpP1/FadL family.</text>
</comment>
<evidence type="ECO:0000256" key="1">
    <source>
        <dbReference type="ARBA" id="ARBA00004571"/>
    </source>
</evidence>
<evidence type="ECO:0000256" key="5">
    <source>
        <dbReference type="ARBA" id="ARBA00022729"/>
    </source>
</evidence>
<reference evidence="9 10" key="1">
    <citation type="submission" date="2018-08" db="EMBL/GenBank/DDBJ databases">
        <title>Vibrio isolated from the Eastern China Marginal Seas.</title>
        <authorList>
            <person name="Li Y."/>
        </authorList>
    </citation>
    <scope>NUCLEOTIDE SEQUENCE [LARGE SCALE GENOMIC DNA]</scope>
    <source>
        <strain evidence="9 10">BEI233</strain>
    </source>
</reference>
<evidence type="ECO:0000256" key="4">
    <source>
        <dbReference type="ARBA" id="ARBA00022692"/>
    </source>
</evidence>
<dbReference type="PANTHER" id="PTHR35093:SF8">
    <property type="entry name" value="OUTER MEMBRANE PROTEIN NMB0088-RELATED"/>
    <property type="match status" value="1"/>
</dbReference>
<evidence type="ECO:0000256" key="7">
    <source>
        <dbReference type="ARBA" id="ARBA00023237"/>
    </source>
</evidence>
<evidence type="ECO:0000256" key="6">
    <source>
        <dbReference type="ARBA" id="ARBA00023136"/>
    </source>
</evidence>
<dbReference type="PANTHER" id="PTHR35093">
    <property type="entry name" value="OUTER MEMBRANE PROTEIN NMB0088-RELATED"/>
    <property type="match status" value="1"/>
</dbReference>
<keyword evidence="6" id="KW-0472">Membrane</keyword>
<dbReference type="InterPro" id="IPR005017">
    <property type="entry name" value="OMPP1/FadL/TodX"/>
</dbReference>
<dbReference type="Proteomes" id="UP000273252">
    <property type="component" value="Unassembled WGS sequence"/>
</dbReference>
<dbReference type="GO" id="GO:0009279">
    <property type="term" value="C:cell outer membrane"/>
    <property type="evidence" value="ECO:0007669"/>
    <property type="project" value="UniProtKB-SubCell"/>
</dbReference>
<organism evidence="9 10">
    <name type="scientific">Vibrio sinensis</name>
    <dbReference type="NCBI Taxonomy" id="2302434"/>
    <lineage>
        <taxon>Bacteria</taxon>
        <taxon>Pseudomonadati</taxon>
        <taxon>Pseudomonadota</taxon>
        <taxon>Gammaproteobacteria</taxon>
        <taxon>Vibrionales</taxon>
        <taxon>Vibrionaceae</taxon>
        <taxon>Vibrio</taxon>
    </lineage>
</organism>
<dbReference type="GO" id="GO:0015483">
    <property type="term" value="F:long-chain fatty acid transporting porin activity"/>
    <property type="evidence" value="ECO:0007669"/>
    <property type="project" value="TreeGrafter"/>
</dbReference>
<feature type="signal peptide" evidence="8">
    <location>
        <begin position="1"/>
        <end position="25"/>
    </location>
</feature>
<evidence type="ECO:0000313" key="10">
    <source>
        <dbReference type="Proteomes" id="UP000273252"/>
    </source>
</evidence>
<evidence type="ECO:0000313" key="9">
    <source>
        <dbReference type="EMBL" id="RJX73803.1"/>
    </source>
</evidence>